<dbReference type="OMA" id="CLAPTIG"/>
<comment type="caution">
    <text evidence="1">The sequence shown here is derived from an EMBL/GenBank/DDBJ whole genome shotgun (WGS) entry which is preliminary data.</text>
</comment>
<evidence type="ECO:0000313" key="1">
    <source>
        <dbReference type="EMBL" id="CCD12888.1"/>
    </source>
</evidence>
<sequence length="382" mass="43032">MKRQLLPFAARQHYLEHGYAILPNVLSPPLVGQLRESLIASTVARSRYFIDLPDMDSLLKSREKLSDPLYTKVMERLQRRKHIMRQYREEKRQRKRLAKVAANILNGRKKEDLSGEELWRLSEALAKEVGKMSGKGCEATVSNDPQMLRAINQYRCNVWMTNKDLQAMVRDPSFTETIGEVATNVGGVERPVLFCDAPMFREPYGGPFGYHCTAPTIGVKTNGKSTNAVSLLVFTHRPDKQTMPMFVLKGSHLFVREQYISRVLPSDLALSFLPMETHIPEQLKRFDFDDSVIGAPIDDGDMIAPGTVVVVDPHLMIGLGTNASPSRVVVYKMNIVAEDASPMMRAPSWITGWRSLRREVSFSSPVVFPPLYNPAQIRGNAS</sequence>
<dbReference type="Proteomes" id="UP000000702">
    <property type="component" value="Unassembled WGS sequence"/>
</dbReference>
<dbReference type="VEuPathDB" id="TriTrypDB:TcIL3000_0_37260"/>
<reference evidence="2" key="1">
    <citation type="submission" date="2011-07" db="EMBL/GenBank/DDBJ databases">
        <title>Divergent evolution of antigenic variation in African trypanosomes.</title>
        <authorList>
            <person name="Jackson A.P."/>
            <person name="Berry A."/>
            <person name="Allison H.C."/>
            <person name="Burton P."/>
            <person name="Anderson J."/>
            <person name="Aslett M."/>
            <person name="Brown R."/>
            <person name="Corton N."/>
            <person name="Harris D."/>
            <person name="Hauser H."/>
            <person name="Gamble J."/>
            <person name="Gilderthorp R."/>
            <person name="McQuillan J."/>
            <person name="Quail M.A."/>
            <person name="Sanders M."/>
            <person name="Van Tonder A."/>
            <person name="Ginger M.L."/>
            <person name="Donelson J.E."/>
            <person name="Field M.C."/>
            <person name="Barry J.D."/>
            <person name="Berriman M."/>
            <person name="Hertz-Fowler C."/>
        </authorList>
    </citation>
    <scope>NUCLEOTIDE SEQUENCE [LARGE SCALE GENOMIC DNA]</scope>
    <source>
        <strain evidence="2">IL3000</strain>
    </source>
</reference>
<gene>
    <name evidence="1" type="ORF">TCIL3000_0_37260</name>
</gene>
<proteinExistence type="predicted"/>
<evidence type="ECO:0000313" key="2">
    <source>
        <dbReference type="Proteomes" id="UP000000702"/>
    </source>
</evidence>
<name>F9W6T1_TRYCI</name>
<protein>
    <submittedName>
        <fullName evidence="1">WGS project CAEQ00000000 data, annotated contig 1522</fullName>
    </submittedName>
</protein>
<reference evidence="1 2" key="2">
    <citation type="journal article" date="2012" name="Proc. Natl. Acad. Sci. U.S.A.">
        <title>Antigenic diversity is generated by distinct evolutionary mechanisms in African trypanosome species.</title>
        <authorList>
            <person name="Jackson A.P."/>
            <person name="Berry A."/>
            <person name="Aslett M."/>
            <person name="Allison H.C."/>
            <person name="Burton P."/>
            <person name="Vavrova-Anderson J."/>
            <person name="Brown R."/>
            <person name="Browne H."/>
            <person name="Corton N."/>
            <person name="Hauser H."/>
            <person name="Gamble J."/>
            <person name="Gilderthorp R."/>
            <person name="Marcello L."/>
            <person name="McQuillan J."/>
            <person name="Otto T.D."/>
            <person name="Quail M.A."/>
            <person name="Sanders M.J."/>
            <person name="van Tonder A."/>
            <person name="Ginger M.L."/>
            <person name="Field M.C."/>
            <person name="Barry J.D."/>
            <person name="Hertz-Fowler C."/>
            <person name="Berriman M."/>
        </authorList>
    </citation>
    <scope>NUCLEOTIDE SEQUENCE [LARGE SCALE GENOMIC DNA]</scope>
    <source>
        <strain evidence="1 2">IL3000</strain>
    </source>
</reference>
<dbReference type="Gene3D" id="2.60.120.620">
    <property type="entry name" value="q2cbj1_9rhob like domain"/>
    <property type="match status" value="1"/>
</dbReference>
<accession>F9W6T1</accession>
<dbReference type="SUPFAM" id="SSF51197">
    <property type="entry name" value="Clavaminate synthase-like"/>
    <property type="match status" value="1"/>
</dbReference>
<organism evidence="1 2">
    <name type="scientific">Trypanosoma congolense (strain IL3000)</name>
    <dbReference type="NCBI Taxonomy" id="1068625"/>
    <lineage>
        <taxon>Eukaryota</taxon>
        <taxon>Discoba</taxon>
        <taxon>Euglenozoa</taxon>
        <taxon>Kinetoplastea</taxon>
        <taxon>Metakinetoplastina</taxon>
        <taxon>Trypanosomatida</taxon>
        <taxon>Trypanosomatidae</taxon>
        <taxon>Trypanosoma</taxon>
        <taxon>Nannomonas</taxon>
    </lineage>
</organism>
<keyword evidence="2" id="KW-1185">Reference proteome</keyword>
<dbReference type="AlphaFoldDB" id="F9W6T1"/>
<dbReference type="EMBL" id="CAEQ01000932">
    <property type="protein sequence ID" value="CCD12888.1"/>
    <property type="molecule type" value="Genomic_DNA"/>
</dbReference>